<comment type="caution">
    <text evidence="1">The sequence shown here is derived from an EMBL/GenBank/DDBJ whole genome shotgun (WGS) entry which is preliminary data.</text>
</comment>
<proteinExistence type="predicted"/>
<dbReference type="EMBL" id="CAJHUC010001037">
    <property type="protein sequence ID" value="CAD7699512.1"/>
    <property type="molecule type" value="Genomic_DNA"/>
</dbReference>
<dbReference type="AlphaFoldDB" id="A0A8S1IWK2"/>
<dbReference type="Proteomes" id="UP000708148">
    <property type="component" value="Unassembled WGS sequence"/>
</dbReference>
<evidence type="ECO:0000313" key="2">
    <source>
        <dbReference type="Proteomes" id="UP000708148"/>
    </source>
</evidence>
<evidence type="ECO:0000313" key="1">
    <source>
        <dbReference type="EMBL" id="CAD7699512.1"/>
    </source>
</evidence>
<keyword evidence="2" id="KW-1185">Reference proteome</keyword>
<organism evidence="1 2">
    <name type="scientific">Ostreobium quekettii</name>
    <dbReference type="NCBI Taxonomy" id="121088"/>
    <lineage>
        <taxon>Eukaryota</taxon>
        <taxon>Viridiplantae</taxon>
        <taxon>Chlorophyta</taxon>
        <taxon>core chlorophytes</taxon>
        <taxon>Ulvophyceae</taxon>
        <taxon>TCBD clade</taxon>
        <taxon>Bryopsidales</taxon>
        <taxon>Ostreobineae</taxon>
        <taxon>Ostreobiaceae</taxon>
        <taxon>Ostreobium</taxon>
    </lineage>
</organism>
<gene>
    <name evidence="1" type="ORF">OSTQU699_LOCUS4871</name>
</gene>
<reference evidence="1" key="1">
    <citation type="submission" date="2020-12" db="EMBL/GenBank/DDBJ databases">
        <authorList>
            <person name="Iha C."/>
        </authorList>
    </citation>
    <scope>NUCLEOTIDE SEQUENCE</scope>
</reference>
<protein>
    <submittedName>
        <fullName evidence="1">Uncharacterized protein</fullName>
    </submittedName>
</protein>
<sequence>MVDSGLNKSSASKCGTIGTTVLRPVWGNCADTRTHGTHACSPNPISMFLGSLACPSAYRPFQILDLQRKICLVQFCLGDHGKFLVAIRAGHHRKLRSLYPLFCEGLVDCVIAF</sequence>
<name>A0A8S1IWK2_9CHLO</name>
<accession>A0A8S1IWK2</accession>